<protein>
    <submittedName>
        <fullName evidence="3">Uncharacterized protein</fullName>
    </submittedName>
</protein>
<feature type="region of interest" description="Disordered" evidence="1">
    <location>
        <begin position="35"/>
        <end position="69"/>
    </location>
</feature>
<organism evidence="3 4">
    <name type="scientific">Gossypium mustelinum</name>
    <name type="common">Cotton</name>
    <name type="synonym">Gossypium caicoense</name>
    <dbReference type="NCBI Taxonomy" id="34275"/>
    <lineage>
        <taxon>Eukaryota</taxon>
        <taxon>Viridiplantae</taxon>
        <taxon>Streptophyta</taxon>
        <taxon>Embryophyta</taxon>
        <taxon>Tracheophyta</taxon>
        <taxon>Spermatophyta</taxon>
        <taxon>Magnoliopsida</taxon>
        <taxon>eudicotyledons</taxon>
        <taxon>Gunneridae</taxon>
        <taxon>Pentapetalae</taxon>
        <taxon>rosids</taxon>
        <taxon>malvids</taxon>
        <taxon>Malvales</taxon>
        <taxon>Malvaceae</taxon>
        <taxon>Malvoideae</taxon>
        <taxon>Gossypium</taxon>
    </lineage>
</organism>
<evidence type="ECO:0000256" key="1">
    <source>
        <dbReference type="SAM" id="MobiDB-lite"/>
    </source>
</evidence>
<evidence type="ECO:0000313" key="3">
    <source>
        <dbReference type="EMBL" id="TYI48298.1"/>
    </source>
</evidence>
<keyword evidence="2" id="KW-1133">Transmembrane helix</keyword>
<evidence type="ECO:0000313" key="4">
    <source>
        <dbReference type="Proteomes" id="UP000323597"/>
    </source>
</evidence>
<proteinExistence type="predicted"/>
<accession>A0A5D2S7N2</accession>
<reference evidence="3 4" key="1">
    <citation type="submission" date="2019-07" db="EMBL/GenBank/DDBJ databases">
        <title>WGS assembly of Gossypium mustelinum.</title>
        <authorList>
            <person name="Chen Z.J."/>
            <person name="Sreedasyam A."/>
            <person name="Ando A."/>
            <person name="Song Q."/>
            <person name="De L."/>
            <person name="Hulse-Kemp A."/>
            <person name="Ding M."/>
            <person name="Ye W."/>
            <person name="Kirkbride R."/>
            <person name="Jenkins J."/>
            <person name="Plott C."/>
            <person name="Lovell J."/>
            <person name="Lin Y.-M."/>
            <person name="Vaughn R."/>
            <person name="Liu B."/>
            <person name="Li W."/>
            <person name="Simpson S."/>
            <person name="Scheffler B."/>
            <person name="Saski C."/>
            <person name="Grover C."/>
            <person name="Hu G."/>
            <person name="Conover J."/>
            <person name="Carlson J."/>
            <person name="Shu S."/>
            <person name="Boston L."/>
            <person name="Williams M."/>
            <person name="Peterson D."/>
            <person name="Mcgee K."/>
            <person name="Jones D."/>
            <person name="Wendel J."/>
            <person name="Stelly D."/>
            <person name="Grimwood J."/>
            <person name="Schmutz J."/>
        </authorList>
    </citation>
    <scope>NUCLEOTIDE SEQUENCE [LARGE SCALE GENOMIC DNA]</scope>
    <source>
        <strain evidence="3">1408120.09</strain>
    </source>
</reference>
<keyword evidence="2" id="KW-0472">Membrane</keyword>
<dbReference type="EMBL" id="CM017661">
    <property type="protein sequence ID" value="TYI48298.1"/>
    <property type="molecule type" value="Genomic_DNA"/>
</dbReference>
<keyword evidence="4" id="KW-1185">Reference proteome</keyword>
<name>A0A5D2S7N2_GOSMU</name>
<dbReference type="AlphaFoldDB" id="A0A5D2S7N2"/>
<feature type="transmembrane region" description="Helical" evidence="2">
    <location>
        <begin position="12"/>
        <end position="31"/>
    </location>
</feature>
<dbReference type="Proteomes" id="UP000323597">
    <property type="component" value="Chromosome D13"/>
</dbReference>
<sequence length="69" mass="7715">MINVLIWDKHATPFGLVCLLFTLSVGVLYQLSVTEPPPRDSIASKQTGDVSDNDEHEDNQDKKMPGKHH</sequence>
<gene>
    <name evidence="3" type="ORF">E1A91_D13G237800v1</name>
</gene>
<evidence type="ECO:0000256" key="2">
    <source>
        <dbReference type="SAM" id="Phobius"/>
    </source>
</evidence>
<keyword evidence="2" id="KW-0812">Transmembrane</keyword>
<feature type="compositionally biased region" description="Basic and acidic residues" evidence="1">
    <location>
        <begin position="59"/>
        <end position="69"/>
    </location>
</feature>